<keyword evidence="3" id="KW-1185">Reference proteome</keyword>
<sequence length="625" mass="69273">MGRKKGKQSGDFPSKSQYALHRHTLYVDHASEANRYRNPASSSSNVLGRGLGYRNTDCNDFGGGGYWHANGTSYGGGDKWSNLFSSSSQTNRNTTCSSARRQLAVPGTNPISPTGENVNHRRSTTTIMGISRLRSLLEERRVEDRLYDREHRLRLQRSRLFMVDSHSGTTSTSARDAYAISNSSIGGIVDQFREDRHEPGWLLSYHHDTKQQSLQPSQPSEGSITKNSIPSLQTLAAQTLGPVLPLYCAACGSEFVGKSLKSISAEILSELTISLANNHLEDWTSPFMTNGVVRAIMYSGMATGLVVRGGGWTPHCNLDMSAEDEDMKWLSDDGLLSLCPRILPVGHSRNNALDHDDDVSNSSESNHSSWEHWEVTDFDIGLNSRMLGCFHLKRLELIDIPLMHDMSTSPSPSSSGGITVQALWTLLRSCSSVTHLSLSGCFGNWEEAAMCDIEGIDVFLGGNQSISSLSRCIDILGKRHGNDVDVGEFLLPYLDFHQIFEESTDERNVILALNSSLPDLTVLDVSHCGWVAPEMIIRLILNGWNRCFASNADGGENQHECDEEAANFEGNRKSANIYPTLRHINIRGCTRLLSGYPSQTSWMDEWRRFGLFDGIEISTDRQIRT</sequence>
<feature type="region of interest" description="Disordered" evidence="1">
    <location>
        <begin position="86"/>
        <end position="119"/>
    </location>
</feature>
<reference evidence="2 3" key="1">
    <citation type="submission" date="2024-10" db="EMBL/GenBank/DDBJ databases">
        <title>Updated reference genomes for cyclostephanoid diatoms.</title>
        <authorList>
            <person name="Roberts W.R."/>
            <person name="Alverson A.J."/>
        </authorList>
    </citation>
    <scope>NUCLEOTIDE SEQUENCE [LARGE SCALE GENOMIC DNA]</scope>
    <source>
        <strain evidence="2 3">AJA232-27</strain>
    </source>
</reference>
<evidence type="ECO:0000313" key="2">
    <source>
        <dbReference type="EMBL" id="KAL3759785.1"/>
    </source>
</evidence>
<dbReference type="EMBL" id="JALLBG020000196">
    <property type="protein sequence ID" value="KAL3759785.1"/>
    <property type="molecule type" value="Genomic_DNA"/>
</dbReference>
<organism evidence="2 3">
    <name type="scientific">Discostella pseudostelligera</name>
    <dbReference type="NCBI Taxonomy" id="259834"/>
    <lineage>
        <taxon>Eukaryota</taxon>
        <taxon>Sar</taxon>
        <taxon>Stramenopiles</taxon>
        <taxon>Ochrophyta</taxon>
        <taxon>Bacillariophyta</taxon>
        <taxon>Coscinodiscophyceae</taxon>
        <taxon>Thalassiosirophycidae</taxon>
        <taxon>Stephanodiscales</taxon>
        <taxon>Stephanodiscaceae</taxon>
        <taxon>Discostella</taxon>
    </lineage>
</organism>
<dbReference type="AlphaFoldDB" id="A0ABD3M6U9"/>
<accession>A0ABD3M6U9</accession>
<feature type="compositionally biased region" description="Polar residues" evidence="1">
    <location>
        <begin position="86"/>
        <end position="100"/>
    </location>
</feature>
<feature type="region of interest" description="Disordered" evidence="1">
    <location>
        <begin position="30"/>
        <end position="49"/>
    </location>
</feature>
<name>A0ABD3M6U9_9STRA</name>
<evidence type="ECO:0000313" key="3">
    <source>
        <dbReference type="Proteomes" id="UP001530293"/>
    </source>
</evidence>
<proteinExistence type="predicted"/>
<comment type="caution">
    <text evidence="2">The sequence shown here is derived from an EMBL/GenBank/DDBJ whole genome shotgun (WGS) entry which is preliminary data.</text>
</comment>
<evidence type="ECO:0000256" key="1">
    <source>
        <dbReference type="SAM" id="MobiDB-lite"/>
    </source>
</evidence>
<dbReference type="Proteomes" id="UP001530293">
    <property type="component" value="Unassembled WGS sequence"/>
</dbReference>
<protein>
    <submittedName>
        <fullName evidence="2">Uncharacterized protein</fullName>
    </submittedName>
</protein>
<gene>
    <name evidence="2" type="ORF">ACHAWU_007529</name>
</gene>